<evidence type="ECO:0000256" key="1">
    <source>
        <dbReference type="SAM" id="SignalP"/>
    </source>
</evidence>
<organism evidence="2 3">
    <name type="scientific">Tahibacter aquaticus</name>
    <dbReference type="NCBI Taxonomy" id="520092"/>
    <lineage>
        <taxon>Bacteria</taxon>
        <taxon>Pseudomonadati</taxon>
        <taxon>Pseudomonadota</taxon>
        <taxon>Gammaproteobacteria</taxon>
        <taxon>Lysobacterales</taxon>
        <taxon>Rhodanobacteraceae</taxon>
        <taxon>Tahibacter</taxon>
    </lineage>
</organism>
<feature type="chain" id="PRO_5020659906" evidence="1">
    <location>
        <begin position="25"/>
        <end position="291"/>
    </location>
</feature>
<feature type="signal peptide" evidence="1">
    <location>
        <begin position="1"/>
        <end position="24"/>
    </location>
</feature>
<comment type="caution">
    <text evidence="2">The sequence shown here is derived from an EMBL/GenBank/DDBJ whole genome shotgun (WGS) entry which is preliminary data.</text>
</comment>
<sequence length="291" mass="31286">MKMKLLSLALLTAGLVGTVSSLHAQDNAPPAARAATVAAPDPAQEINNLVRLFRAGDLAALAQAMTPRSKWEAARAAFEAQRRKPVSEADRARFAEHIQQLTAPDAVDQLMRKIEPELVKARPQMPGMLLMAFGAAHVAVTSPDSDLTDAQRKALQSVLPGMRLWASNTDFLSSASMRHALTLLSDAARRTGITDVEQLKALPLEGVLERAGPMLAAAKEAVRTYGIDLDAVADSLKVDVLALGTDSARVRTTITVFGAPVWAEHELVLIEGHWYGKYALAEIDNLEELDG</sequence>
<evidence type="ECO:0000313" key="2">
    <source>
        <dbReference type="EMBL" id="TDR42002.1"/>
    </source>
</evidence>
<evidence type="ECO:0000313" key="3">
    <source>
        <dbReference type="Proteomes" id="UP000295293"/>
    </source>
</evidence>
<dbReference type="AlphaFoldDB" id="A0A4R6YUJ3"/>
<keyword evidence="1" id="KW-0732">Signal</keyword>
<gene>
    <name evidence="2" type="ORF">DFR29_10958</name>
</gene>
<reference evidence="2 3" key="1">
    <citation type="submission" date="2019-03" db="EMBL/GenBank/DDBJ databases">
        <title>Genomic Encyclopedia of Type Strains, Phase IV (KMG-IV): sequencing the most valuable type-strain genomes for metagenomic binning, comparative biology and taxonomic classification.</title>
        <authorList>
            <person name="Goeker M."/>
        </authorList>
    </citation>
    <scope>NUCLEOTIDE SEQUENCE [LARGE SCALE GENOMIC DNA]</scope>
    <source>
        <strain evidence="2 3">DSM 21667</strain>
    </source>
</reference>
<keyword evidence="3" id="KW-1185">Reference proteome</keyword>
<protein>
    <submittedName>
        <fullName evidence="2">Uncharacterized protein</fullName>
    </submittedName>
</protein>
<dbReference type="OrthoDB" id="6194714at2"/>
<name>A0A4R6YUJ3_9GAMM</name>
<dbReference type="RefSeq" id="WP_133819497.1">
    <property type="nucleotide sequence ID" value="NZ_SNZH01000009.1"/>
</dbReference>
<dbReference type="Proteomes" id="UP000295293">
    <property type="component" value="Unassembled WGS sequence"/>
</dbReference>
<dbReference type="EMBL" id="SNZH01000009">
    <property type="protein sequence ID" value="TDR42002.1"/>
    <property type="molecule type" value="Genomic_DNA"/>
</dbReference>
<proteinExistence type="predicted"/>
<accession>A0A4R6YUJ3</accession>